<dbReference type="GO" id="GO:0048039">
    <property type="term" value="F:ubiquinone binding"/>
    <property type="evidence" value="ECO:0007669"/>
    <property type="project" value="InterPro"/>
</dbReference>
<accession>A0A9W8KXP8</accession>
<dbReference type="EMBL" id="JANBTW010000044">
    <property type="protein sequence ID" value="KAJ2675928.1"/>
    <property type="molecule type" value="Genomic_DNA"/>
</dbReference>
<dbReference type="GO" id="GO:0045333">
    <property type="term" value="P:cellular respiration"/>
    <property type="evidence" value="ECO:0007669"/>
    <property type="project" value="InterPro"/>
</dbReference>
<dbReference type="PANTHER" id="PTHR12901">
    <property type="entry name" value="SPERM PROTEIN HOMOLOG"/>
    <property type="match status" value="1"/>
</dbReference>
<dbReference type="Gene3D" id="3.30.530.20">
    <property type="match status" value="1"/>
</dbReference>
<gene>
    <name evidence="5" type="primary">COQ10A</name>
    <name evidence="5" type="ORF">GGI25_003765</name>
</gene>
<evidence type="ECO:0000259" key="4">
    <source>
        <dbReference type="Pfam" id="PF03364"/>
    </source>
</evidence>
<dbReference type="CDD" id="cd07813">
    <property type="entry name" value="COQ10p_like"/>
    <property type="match status" value="1"/>
</dbReference>
<comment type="function">
    <text evidence="3">Required for the function of coenzyme Q in the respiratory chain. May serve as a chaperone or may be involved in the transport of Q6 from its site of synthesis to the catalytic sites of the respiratory complexes.</text>
</comment>
<evidence type="ECO:0000256" key="3">
    <source>
        <dbReference type="ARBA" id="ARBA00024947"/>
    </source>
</evidence>
<comment type="caution">
    <text evidence="5">The sequence shown here is derived from an EMBL/GenBank/DDBJ whole genome shotgun (WGS) entry which is preliminary data.</text>
</comment>
<dbReference type="Pfam" id="PF03364">
    <property type="entry name" value="Polyketide_cyc"/>
    <property type="match status" value="1"/>
</dbReference>
<proteinExistence type="inferred from homology"/>
<dbReference type="InterPro" id="IPR023393">
    <property type="entry name" value="START-like_dom_sf"/>
</dbReference>
<evidence type="ECO:0000313" key="6">
    <source>
        <dbReference type="Proteomes" id="UP001151518"/>
    </source>
</evidence>
<dbReference type="InterPro" id="IPR005031">
    <property type="entry name" value="COQ10_START"/>
</dbReference>
<dbReference type="OrthoDB" id="292693at2759"/>
<reference evidence="5" key="1">
    <citation type="submission" date="2022-07" db="EMBL/GenBank/DDBJ databases">
        <title>Phylogenomic reconstructions and comparative analyses of Kickxellomycotina fungi.</title>
        <authorList>
            <person name="Reynolds N.K."/>
            <person name="Stajich J.E."/>
            <person name="Barry K."/>
            <person name="Grigoriev I.V."/>
            <person name="Crous P."/>
            <person name="Smith M.E."/>
        </authorList>
    </citation>
    <scope>NUCLEOTIDE SEQUENCE</scope>
    <source>
        <strain evidence="5">NRRL 3115</strain>
    </source>
</reference>
<evidence type="ECO:0000313" key="5">
    <source>
        <dbReference type="EMBL" id="KAJ2675928.1"/>
    </source>
</evidence>
<comment type="subunit">
    <text evidence="2">Interacts with coenzyme Q.</text>
</comment>
<feature type="domain" description="Coenzyme Q-binding protein COQ10 START" evidence="4">
    <location>
        <begin position="43"/>
        <end position="207"/>
    </location>
</feature>
<sequence>MLLLWRTHAAVRSHSHRKRSFMTLPSFSLPSLGRQYKDTQIFPYRREQIFDVVADVDRYSEFVPMCVGSTVFHNTRRSEKASICLPGADSPRRMVDREMVQAELLVGYPPFRERYVSQVVLERPWRIIATSAAGNGMFKYMKTVWEFSEQQMVGSSASAGRFMLDNGRNNCAQTLVRFSIEYEFASMLHAQAANLVFDRMAKSNLAAYLDRCQKLYGA</sequence>
<dbReference type="GO" id="GO:0005739">
    <property type="term" value="C:mitochondrion"/>
    <property type="evidence" value="ECO:0007669"/>
    <property type="project" value="TreeGrafter"/>
</dbReference>
<dbReference type="AlphaFoldDB" id="A0A9W8KXP8"/>
<organism evidence="5 6">
    <name type="scientific">Coemansia spiralis</name>
    <dbReference type="NCBI Taxonomy" id="417178"/>
    <lineage>
        <taxon>Eukaryota</taxon>
        <taxon>Fungi</taxon>
        <taxon>Fungi incertae sedis</taxon>
        <taxon>Zoopagomycota</taxon>
        <taxon>Kickxellomycotina</taxon>
        <taxon>Kickxellomycetes</taxon>
        <taxon>Kickxellales</taxon>
        <taxon>Kickxellaceae</taxon>
        <taxon>Coemansia</taxon>
    </lineage>
</organism>
<evidence type="ECO:0000256" key="2">
    <source>
        <dbReference type="ARBA" id="ARBA00011814"/>
    </source>
</evidence>
<dbReference type="SUPFAM" id="SSF55961">
    <property type="entry name" value="Bet v1-like"/>
    <property type="match status" value="1"/>
</dbReference>
<protein>
    <submittedName>
        <fullName evidence="5">Coenzyme Q-binding protein coq10a, mitochondrial</fullName>
    </submittedName>
</protein>
<dbReference type="PANTHER" id="PTHR12901:SF10">
    <property type="entry name" value="COENZYME Q-BINDING PROTEIN COQ10, MITOCHONDRIAL"/>
    <property type="match status" value="1"/>
</dbReference>
<evidence type="ECO:0000256" key="1">
    <source>
        <dbReference type="ARBA" id="ARBA00006885"/>
    </source>
</evidence>
<dbReference type="InterPro" id="IPR044996">
    <property type="entry name" value="COQ10-like"/>
</dbReference>
<comment type="similarity">
    <text evidence="1">Belongs to the COQ10 family.</text>
</comment>
<dbReference type="Proteomes" id="UP001151518">
    <property type="component" value="Unassembled WGS sequence"/>
</dbReference>
<name>A0A9W8KXP8_9FUNG</name>